<dbReference type="EMBL" id="FMUN01000003">
    <property type="protein sequence ID" value="SCY08856.1"/>
    <property type="molecule type" value="Genomic_DNA"/>
</dbReference>
<keyword evidence="2" id="KW-1185">Reference proteome</keyword>
<gene>
    <name evidence="1" type="ORF">SAMN05661077_1149</name>
</gene>
<dbReference type="AlphaFoldDB" id="A0A1G5D2H0"/>
<dbReference type="OrthoDB" id="7823211at2"/>
<dbReference type="Proteomes" id="UP000183104">
    <property type="component" value="Unassembled WGS sequence"/>
</dbReference>
<organism evidence="1 2">
    <name type="scientific">Thiohalorhabdus denitrificans</name>
    <dbReference type="NCBI Taxonomy" id="381306"/>
    <lineage>
        <taxon>Bacteria</taxon>
        <taxon>Pseudomonadati</taxon>
        <taxon>Pseudomonadota</taxon>
        <taxon>Gammaproteobacteria</taxon>
        <taxon>Thiohalorhabdales</taxon>
        <taxon>Thiohalorhabdaceae</taxon>
        <taxon>Thiohalorhabdus</taxon>
    </lineage>
</organism>
<name>A0A1G5D2H0_9GAMM</name>
<sequence>MKNQYFGDVNDYRKYSLLRTLSEPGLGQMLVTWMMTPDDQGADGQKRDYLTKPDKWRGYDPALFDTLAARLGEPSPEPPNVAMIEQSGLLGSAVFYPAMVPDDSQQRAKWFSNLLGWARSADLVFLDPDNGLEVPSCPVGRKGSSKYLGWSEVDRLWDTGSSLLIYQHFPREERETFAERLAQNLRGRTGAPLVEAIRTPHVLFILLGQSRHGSPLEAGLADLTNRWGDQFQRMGVGG</sequence>
<proteinExistence type="predicted"/>
<reference evidence="2" key="1">
    <citation type="submission" date="2016-10" db="EMBL/GenBank/DDBJ databases">
        <authorList>
            <person name="Varghese N."/>
        </authorList>
    </citation>
    <scope>NUCLEOTIDE SEQUENCE [LARGE SCALE GENOMIC DNA]</scope>
    <source>
        <strain evidence="2">HL 19</strain>
    </source>
</reference>
<dbReference type="RefSeq" id="WP_143004084.1">
    <property type="nucleotide sequence ID" value="NZ_FMUN01000003.1"/>
</dbReference>
<evidence type="ECO:0000313" key="2">
    <source>
        <dbReference type="Proteomes" id="UP000183104"/>
    </source>
</evidence>
<evidence type="ECO:0000313" key="1">
    <source>
        <dbReference type="EMBL" id="SCY08856.1"/>
    </source>
</evidence>
<accession>A0A1G5D2H0</accession>
<protein>
    <submittedName>
        <fullName evidence="1">Uncharacterized protein</fullName>
    </submittedName>
</protein>